<accession>A0A1H1LBQ2</accession>
<evidence type="ECO:0000313" key="1">
    <source>
        <dbReference type="EMBL" id="SDR71780.1"/>
    </source>
</evidence>
<dbReference type="EMBL" id="LT629757">
    <property type="protein sequence ID" value="SDR71780.1"/>
    <property type="molecule type" value="Genomic_DNA"/>
</dbReference>
<dbReference type="Pfam" id="PF06224">
    <property type="entry name" value="AlkZ-like"/>
    <property type="match status" value="1"/>
</dbReference>
<dbReference type="STRING" id="642780.SAMN04488570_0138"/>
<evidence type="ECO:0008006" key="3">
    <source>
        <dbReference type="Google" id="ProtNLM"/>
    </source>
</evidence>
<dbReference type="InterPro" id="IPR009351">
    <property type="entry name" value="AlkZ-like"/>
</dbReference>
<dbReference type="AlphaFoldDB" id="A0A1H1LBQ2"/>
<protein>
    <recommendedName>
        <fullName evidence="3">Winged helix DNA-binding domain-containing protein</fullName>
    </recommendedName>
</protein>
<dbReference type="PANTHER" id="PTHR30528">
    <property type="entry name" value="CYTOPLASMIC PROTEIN"/>
    <property type="match status" value="1"/>
</dbReference>
<gene>
    <name evidence="1" type="ORF">SAMN04488570_0138</name>
</gene>
<reference evidence="2" key="1">
    <citation type="submission" date="2016-10" db="EMBL/GenBank/DDBJ databases">
        <authorList>
            <person name="Varghese N."/>
            <person name="Submissions S."/>
        </authorList>
    </citation>
    <scope>NUCLEOTIDE SEQUENCE [LARGE SCALE GENOMIC DNA]</scope>
    <source>
        <strain evidence="2">DSM 22127</strain>
    </source>
</reference>
<organism evidence="1 2">
    <name type="scientific">Nocardioides scoriae</name>
    <dbReference type="NCBI Taxonomy" id="642780"/>
    <lineage>
        <taxon>Bacteria</taxon>
        <taxon>Bacillati</taxon>
        <taxon>Actinomycetota</taxon>
        <taxon>Actinomycetes</taxon>
        <taxon>Propionibacteriales</taxon>
        <taxon>Nocardioidaceae</taxon>
        <taxon>Nocardioides</taxon>
    </lineage>
</organism>
<evidence type="ECO:0000313" key="2">
    <source>
        <dbReference type="Proteomes" id="UP000198859"/>
    </source>
</evidence>
<dbReference type="PANTHER" id="PTHR30528:SF0">
    <property type="entry name" value="CYTOPLASMIC PROTEIN"/>
    <property type="match status" value="1"/>
</dbReference>
<sequence>MGLLTCARTVPQVRAYDPGMVEAHQLSRRDARRLAVRAQLLTRERPTDVEDTVRALPLLQLDPTRAVAPSAELVLWSRLGSSYAARELWDLVDEQRVVELRGALRPAEDVALFRAEMDAWPGVGDLTAWQRGNAAWVEANNACRMDVLDLLRTDGPLHLRDLPDTCVQPWTSSGWNDRKNVQMLLGFLVARGEVAAAGGTGRDRLWDLAERVYPDGPQVPLQEALRRRDEQRLRSLGLARASGPEVPGEPVVVGAAGEPAVVEGVPGQWRVDPELLEATRAQRFAGRTALLSPFDRLLHDRRRMGEVFEFDYVLEMYKPAAKRRWGYYALPVLHGDRLVGKVDAKAERAQGVLRVAAVHEDVPFGATVAAGVRAELVDLARWLDLELELPG</sequence>
<dbReference type="Proteomes" id="UP000198859">
    <property type="component" value="Chromosome I"/>
</dbReference>
<name>A0A1H1LBQ2_9ACTN</name>
<keyword evidence="2" id="KW-1185">Reference proteome</keyword>
<proteinExistence type="predicted"/>